<name>A0A165DQQ7_EXIGL</name>
<dbReference type="Proteomes" id="UP000077266">
    <property type="component" value="Unassembled WGS sequence"/>
</dbReference>
<accession>A0A165DQQ7</accession>
<evidence type="ECO:0000259" key="1">
    <source>
        <dbReference type="PROSITE" id="PS50181"/>
    </source>
</evidence>
<dbReference type="Gene3D" id="1.20.1280.50">
    <property type="match status" value="1"/>
</dbReference>
<dbReference type="SMART" id="SM00256">
    <property type="entry name" value="FBOX"/>
    <property type="match status" value="1"/>
</dbReference>
<feature type="domain" description="F-box" evidence="1">
    <location>
        <begin position="1"/>
        <end position="48"/>
    </location>
</feature>
<reference evidence="2 3" key="1">
    <citation type="journal article" date="2016" name="Mol. Biol. Evol.">
        <title>Comparative Genomics of Early-Diverging Mushroom-Forming Fungi Provides Insights into the Origins of Lignocellulose Decay Capabilities.</title>
        <authorList>
            <person name="Nagy L.G."/>
            <person name="Riley R."/>
            <person name="Tritt A."/>
            <person name="Adam C."/>
            <person name="Daum C."/>
            <person name="Floudas D."/>
            <person name="Sun H."/>
            <person name="Yadav J.S."/>
            <person name="Pangilinan J."/>
            <person name="Larsson K.H."/>
            <person name="Matsuura K."/>
            <person name="Barry K."/>
            <person name="Labutti K."/>
            <person name="Kuo R."/>
            <person name="Ohm R.A."/>
            <person name="Bhattacharya S.S."/>
            <person name="Shirouzu T."/>
            <person name="Yoshinaga Y."/>
            <person name="Martin F.M."/>
            <person name="Grigoriev I.V."/>
            <person name="Hibbett D.S."/>
        </authorList>
    </citation>
    <scope>NUCLEOTIDE SEQUENCE [LARGE SCALE GENOMIC DNA]</scope>
    <source>
        <strain evidence="2 3">HHB12029</strain>
    </source>
</reference>
<dbReference type="PROSITE" id="PS50181">
    <property type="entry name" value="FBOX"/>
    <property type="match status" value="1"/>
</dbReference>
<evidence type="ECO:0000313" key="3">
    <source>
        <dbReference type="Proteomes" id="UP000077266"/>
    </source>
</evidence>
<proteinExistence type="predicted"/>
<dbReference type="OrthoDB" id="3181259at2759"/>
<dbReference type="AlphaFoldDB" id="A0A165DQQ7"/>
<dbReference type="Pfam" id="PF12937">
    <property type="entry name" value="F-box-like"/>
    <property type="match status" value="1"/>
</dbReference>
<gene>
    <name evidence="2" type="ORF">EXIGLDRAFT_263501</name>
</gene>
<dbReference type="InterPro" id="IPR001810">
    <property type="entry name" value="F-box_dom"/>
</dbReference>
<organism evidence="2 3">
    <name type="scientific">Exidia glandulosa HHB12029</name>
    <dbReference type="NCBI Taxonomy" id="1314781"/>
    <lineage>
        <taxon>Eukaryota</taxon>
        <taxon>Fungi</taxon>
        <taxon>Dikarya</taxon>
        <taxon>Basidiomycota</taxon>
        <taxon>Agaricomycotina</taxon>
        <taxon>Agaricomycetes</taxon>
        <taxon>Auriculariales</taxon>
        <taxon>Exidiaceae</taxon>
        <taxon>Exidia</taxon>
    </lineage>
</organism>
<dbReference type="InterPro" id="IPR036047">
    <property type="entry name" value="F-box-like_dom_sf"/>
</dbReference>
<sequence length="493" mass="54340">MSLLTRFPPELWCAVWELMPFQDRVAVSHVCRYWRDISIHCPSLWQHLEFSSTIHGDDCICKLCGTWDESHSGDEDGDEVHTRVWVPNAGPPPGTTNMYLVLHVLSRACELPLYLTVEVHPHLAELFVVEDFGMQLVAIGAAERIVSISAVFDDPSTLRWLFSGMKRLPALKEITARRSTYPSTLSARADTQPWYDRNIDMPALSTIALFGVGWMGAYGERAENTFPSLSSVTCAFFYPEEVEILLNACPALDELRVIVGEPTGLGDYSWRLEPDVLSKLERVPSVRVEGVTSDSEAWAIDNFGGGLRASFAIAYADGVLPDLGLAFDLADIEYFGLTLNGLTLRSSRSLQRSLHFSSRHFERISSRLVDVFTRHCAASLKTLLLPGALIPTFIRPAQNALASLEALLIHDSDLTGLSLSPPLSSALPSLKVVHLMDGCGERPRIPADVLAGALDCLRCTDSDSSDRLEKLILGDVELDGDVGILRSRVETVC</sequence>
<evidence type="ECO:0000313" key="2">
    <source>
        <dbReference type="EMBL" id="KZV85140.1"/>
    </source>
</evidence>
<protein>
    <recommendedName>
        <fullName evidence="1">F-box domain-containing protein</fullName>
    </recommendedName>
</protein>
<dbReference type="InParanoid" id="A0A165DQQ7"/>
<dbReference type="EMBL" id="KV426198">
    <property type="protein sequence ID" value="KZV85140.1"/>
    <property type="molecule type" value="Genomic_DNA"/>
</dbReference>
<keyword evidence="3" id="KW-1185">Reference proteome</keyword>
<dbReference type="SUPFAM" id="SSF81383">
    <property type="entry name" value="F-box domain"/>
    <property type="match status" value="1"/>
</dbReference>